<feature type="compositionally biased region" description="Basic and acidic residues" evidence="2">
    <location>
        <begin position="279"/>
        <end position="304"/>
    </location>
</feature>
<feature type="region of interest" description="Disordered" evidence="2">
    <location>
        <begin position="317"/>
        <end position="336"/>
    </location>
</feature>
<keyword evidence="1" id="KW-0175">Coiled coil</keyword>
<dbReference type="VEuPathDB" id="FungiDB:RhiirA1_489466"/>
<dbReference type="AlphaFoldDB" id="A0A2N0P4H0"/>
<reference evidence="3 5" key="1">
    <citation type="submission" date="2016-04" db="EMBL/GenBank/DDBJ databases">
        <title>Genome analyses suggest a sexual origin of heterokaryosis in a supposedly ancient asexual fungus.</title>
        <authorList>
            <person name="Ropars J."/>
            <person name="Sedzielewska K."/>
            <person name="Noel J."/>
            <person name="Charron P."/>
            <person name="Farinelli L."/>
            <person name="Marton T."/>
            <person name="Kruger M."/>
            <person name="Pelin A."/>
            <person name="Brachmann A."/>
            <person name="Corradi N."/>
        </authorList>
    </citation>
    <scope>NUCLEOTIDE SEQUENCE [LARGE SCALE GENOMIC DNA]</scope>
    <source>
        <strain evidence="3 5">A5</strain>
    </source>
</reference>
<name>A0A2N0P4H0_9GLOM</name>
<comment type="caution">
    <text evidence="3">The sequence shown here is derived from an EMBL/GenBank/DDBJ whole genome shotgun (WGS) entry which is preliminary data.</text>
</comment>
<gene>
    <name evidence="4" type="ORF">RhiirA5_424357</name>
    <name evidence="3" type="ORF">RhiirA5_426255</name>
</gene>
<feature type="region of interest" description="Disordered" evidence="2">
    <location>
        <begin position="245"/>
        <end position="312"/>
    </location>
</feature>
<sequence length="336" mass="38745">MHKFAAYKEIKESLVKASEEEIMDYYVDEGWFFGKTIFIKGRRYFYAYFARRSLLEKAIEESIKRDGMEGAWILPPMKKNFNSFIGRKEINAPKNGGLKEKQRCINGGSNAEIKDIRPDKVLGGGHANKDSPLKIIGSNETQMVSKQEPVGKDKRQVKEELEDLEEEERKVVEMINKYRNNLDLKEVRQSSGEISSHVTPEHVVEVVKNFRENEKRKERQVTQEDMELYNRVNNVCSSRLPELKKRDEDEKVGQKRACKDEMSREDVSESGSVSEGSVSEEKEDGKKDTHKNINDQLNKDEVKVDISGSSRKKVLTEKQVKKGSGWSEAQRSYYFG</sequence>
<protein>
    <submittedName>
        <fullName evidence="3">Uncharacterized protein</fullName>
    </submittedName>
</protein>
<evidence type="ECO:0000313" key="3">
    <source>
        <dbReference type="EMBL" id="PKC01724.1"/>
    </source>
</evidence>
<organism evidence="3 5">
    <name type="scientific">Rhizophagus irregularis</name>
    <dbReference type="NCBI Taxonomy" id="588596"/>
    <lineage>
        <taxon>Eukaryota</taxon>
        <taxon>Fungi</taxon>
        <taxon>Fungi incertae sedis</taxon>
        <taxon>Mucoromycota</taxon>
        <taxon>Glomeromycotina</taxon>
        <taxon>Glomeromycetes</taxon>
        <taxon>Glomerales</taxon>
        <taxon>Glomeraceae</taxon>
        <taxon>Rhizophagus</taxon>
    </lineage>
</organism>
<evidence type="ECO:0000256" key="1">
    <source>
        <dbReference type="SAM" id="Coils"/>
    </source>
</evidence>
<dbReference type="Proteomes" id="UP000232722">
    <property type="component" value="Unassembled WGS sequence"/>
</dbReference>
<proteinExistence type="predicted"/>
<feature type="coiled-coil region" evidence="1">
    <location>
        <begin position="150"/>
        <end position="181"/>
    </location>
</feature>
<feature type="compositionally biased region" description="Basic and acidic residues" evidence="2">
    <location>
        <begin position="245"/>
        <end position="267"/>
    </location>
</feature>
<evidence type="ECO:0000313" key="5">
    <source>
        <dbReference type="Proteomes" id="UP000232722"/>
    </source>
</evidence>
<reference evidence="3 5" key="2">
    <citation type="submission" date="2017-09" db="EMBL/GenBank/DDBJ databases">
        <title>Extensive intraspecific genome diversity in a model arbuscular mycorrhizal fungus.</title>
        <authorList>
            <person name="Chen E.C."/>
            <person name="Morin E."/>
            <person name="Beaudet D."/>
            <person name="Noel J."/>
            <person name="Ndikumana S."/>
            <person name="Charron P."/>
            <person name="St-Onge C."/>
            <person name="Giorgi J."/>
            <person name="Grigoriev I.V."/>
            <person name="Roux C."/>
            <person name="Martin F.M."/>
            <person name="Corradi N."/>
        </authorList>
    </citation>
    <scope>NUCLEOTIDE SEQUENCE [LARGE SCALE GENOMIC DNA]</scope>
    <source>
        <strain evidence="3 5">A5</strain>
    </source>
</reference>
<accession>A0A2N0P4H0</accession>
<dbReference type="EMBL" id="LLXJ01001532">
    <property type="protein sequence ID" value="PKC01724.1"/>
    <property type="molecule type" value="Genomic_DNA"/>
</dbReference>
<evidence type="ECO:0000256" key="2">
    <source>
        <dbReference type="SAM" id="MobiDB-lite"/>
    </source>
</evidence>
<evidence type="ECO:0000313" key="4">
    <source>
        <dbReference type="EMBL" id="PKC03037.1"/>
    </source>
</evidence>
<dbReference type="EMBL" id="LLXJ01001262">
    <property type="protein sequence ID" value="PKC03037.1"/>
    <property type="molecule type" value="Genomic_DNA"/>
</dbReference>